<gene>
    <name evidence="1" type="ORF">Vbra_10076</name>
</gene>
<evidence type="ECO:0000313" key="2">
    <source>
        <dbReference type="Proteomes" id="UP000041254"/>
    </source>
</evidence>
<proteinExistence type="predicted"/>
<keyword evidence="2" id="KW-1185">Reference proteome</keyword>
<dbReference type="VEuPathDB" id="CryptoDB:Vbra_10076"/>
<organism evidence="1 2">
    <name type="scientific">Vitrella brassicaformis (strain CCMP3155)</name>
    <dbReference type="NCBI Taxonomy" id="1169540"/>
    <lineage>
        <taxon>Eukaryota</taxon>
        <taxon>Sar</taxon>
        <taxon>Alveolata</taxon>
        <taxon>Colpodellida</taxon>
        <taxon>Vitrellaceae</taxon>
        <taxon>Vitrella</taxon>
    </lineage>
</organism>
<sequence length="384" mass="45020">MRRKHLDCHPDLCRSASASSQPCYSLKRPFSVSMRFVVSACILIFTLEASLCSAGRSRRRLLERRRPALWGNSARHRCCASAHLPQWLNRPKVRQAVHHLQRSFTGDARRRLIRYYLLQELVSIGGTYLNFELSQRGMAVRLPWWVNRCIRWHNWQHVKIRELFTTQIPIQSALIAPILEELEFRWLLQEGLLRQLPRLAAMWLSGDDPRGFGAAIVRWLRRLRGNHDKANSRQRRKRWARSSDDHRRMPLAFIDSPPCRLLRVLLTSIIFSIPHHQEPGPIELAPARAASSDAALPAGRAARRKRRRKLDGRTLERCIYANRILTAFGQGVIWGWVEEEAHEIVRCIALHMLHNTQQRVCIELLKRVLNWREDIRQRREDRMA</sequence>
<reference evidence="1 2" key="1">
    <citation type="submission" date="2014-11" db="EMBL/GenBank/DDBJ databases">
        <authorList>
            <person name="Zhu J."/>
            <person name="Qi W."/>
            <person name="Song R."/>
        </authorList>
    </citation>
    <scope>NUCLEOTIDE SEQUENCE [LARGE SCALE GENOMIC DNA]</scope>
</reference>
<dbReference type="AlphaFoldDB" id="A0A0G4GM67"/>
<dbReference type="InParanoid" id="A0A0G4GM67"/>
<protein>
    <submittedName>
        <fullName evidence="1">Uncharacterized protein</fullName>
    </submittedName>
</protein>
<name>A0A0G4GM67_VITBC</name>
<dbReference type="EMBL" id="CDMY01000718">
    <property type="protein sequence ID" value="CEM31289.1"/>
    <property type="molecule type" value="Genomic_DNA"/>
</dbReference>
<accession>A0A0G4GM67</accession>
<dbReference type="Proteomes" id="UP000041254">
    <property type="component" value="Unassembled WGS sequence"/>
</dbReference>
<evidence type="ECO:0000313" key="1">
    <source>
        <dbReference type="EMBL" id="CEM31289.1"/>
    </source>
</evidence>